<dbReference type="PANTHER" id="PTHR30457">
    <property type="entry name" value="5'-NUCLEOTIDASE SURE"/>
    <property type="match status" value="1"/>
</dbReference>
<dbReference type="GO" id="GO:0000166">
    <property type="term" value="F:nucleotide binding"/>
    <property type="evidence" value="ECO:0007669"/>
    <property type="project" value="UniProtKB-KW"/>
</dbReference>
<evidence type="ECO:0000313" key="7">
    <source>
        <dbReference type="EMBL" id="BBK25440.1"/>
    </source>
</evidence>
<dbReference type="RefSeq" id="WP_022382604.1">
    <property type="nucleotide sequence ID" value="NZ_AP019697.1"/>
</dbReference>
<dbReference type="SUPFAM" id="SSF64167">
    <property type="entry name" value="SurE-like"/>
    <property type="match status" value="1"/>
</dbReference>
<evidence type="ECO:0000313" key="8">
    <source>
        <dbReference type="Proteomes" id="UP000320585"/>
    </source>
</evidence>
<feature type="binding site" evidence="5">
    <location>
        <position position="97"/>
    </location>
    <ligand>
        <name>a divalent metal cation</name>
        <dbReference type="ChEBI" id="CHEBI:60240"/>
    </ligand>
</feature>
<evidence type="ECO:0000256" key="3">
    <source>
        <dbReference type="ARBA" id="ARBA00022723"/>
    </source>
</evidence>
<feature type="binding site" evidence="5">
    <location>
        <position position="9"/>
    </location>
    <ligand>
        <name>a divalent metal cation</name>
        <dbReference type="ChEBI" id="CHEBI:60240"/>
    </ligand>
</feature>
<dbReference type="EC" id="3.1.3.5" evidence="5"/>
<comment type="function">
    <text evidence="5">Nucleotidase that shows phosphatase activity on nucleoside 5'-monophosphates.</text>
</comment>
<comment type="cofactor">
    <cofactor evidence="5">
        <name>a divalent metal cation</name>
        <dbReference type="ChEBI" id="CHEBI:60240"/>
    </cofactor>
    <text evidence="5">Binds 1 divalent metal cation per subunit.</text>
</comment>
<evidence type="ECO:0000259" key="6">
    <source>
        <dbReference type="Pfam" id="PF01975"/>
    </source>
</evidence>
<dbReference type="InterPro" id="IPR036523">
    <property type="entry name" value="SurE-like_sf"/>
</dbReference>
<dbReference type="GO" id="GO:0005737">
    <property type="term" value="C:cytoplasm"/>
    <property type="evidence" value="ECO:0007669"/>
    <property type="project" value="UniProtKB-SubCell"/>
</dbReference>
<evidence type="ECO:0000256" key="1">
    <source>
        <dbReference type="ARBA" id="ARBA00000815"/>
    </source>
</evidence>
<dbReference type="OrthoDB" id="9780815at2"/>
<dbReference type="InterPro" id="IPR030048">
    <property type="entry name" value="SurE"/>
</dbReference>
<sequence>MHIFMTNDDGFESPGIIEMAKRLARLGRVTVIAPNRGRSSCSSSLSLQTYLRMWKKESYGENITVLSCNGTTADCCKLGLEHWLRNDKPDLIVSGMNNGLNNGSDCLYSGTIAGAMESIFLGIPAIALSAETVKKPEYLAKAADFAFEVVKKYFVDSSYKGILSLNIPKEEEHIGWKDLKITKLGIQRYDNAIREMKDPSGHLGFWLSGTMLPDAVPDTDVFWIHRGYPTLTALTWNMTDTDRLAEVKEIADTEK</sequence>
<comment type="similarity">
    <text evidence="2 5">Belongs to the SurE nucleotidase family.</text>
</comment>
<accession>A0A8D4UUW9</accession>
<evidence type="ECO:0000256" key="4">
    <source>
        <dbReference type="ARBA" id="ARBA00022801"/>
    </source>
</evidence>
<dbReference type="PANTHER" id="PTHR30457:SF0">
    <property type="entry name" value="PHOSPHATASE, PUTATIVE (AFU_ORTHOLOGUE AFUA_4G01070)-RELATED"/>
    <property type="match status" value="1"/>
</dbReference>
<dbReference type="NCBIfam" id="TIGR00087">
    <property type="entry name" value="surE"/>
    <property type="match status" value="1"/>
</dbReference>
<name>A0A8D4UUW9_9FIRM</name>
<dbReference type="HAMAP" id="MF_00060">
    <property type="entry name" value="SurE"/>
    <property type="match status" value="1"/>
</dbReference>
<dbReference type="KEGG" id="dho:Dia5BBH33_13750"/>
<feature type="binding site" evidence="5">
    <location>
        <position position="8"/>
    </location>
    <ligand>
        <name>a divalent metal cation</name>
        <dbReference type="ChEBI" id="CHEBI:60240"/>
    </ligand>
</feature>
<dbReference type="Gene3D" id="3.40.1210.10">
    <property type="entry name" value="Survival protein SurE-like phosphatase/nucleotidase"/>
    <property type="match status" value="1"/>
</dbReference>
<evidence type="ECO:0000256" key="2">
    <source>
        <dbReference type="ARBA" id="ARBA00011062"/>
    </source>
</evidence>
<feature type="binding site" evidence="5">
    <location>
        <position position="39"/>
    </location>
    <ligand>
        <name>a divalent metal cation</name>
        <dbReference type="ChEBI" id="CHEBI:60240"/>
    </ligand>
</feature>
<dbReference type="Pfam" id="PF01975">
    <property type="entry name" value="SurE"/>
    <property type="match status" value="1"/>
</dbReference>
<dbReference type="AlphaFoldDB" id="A0A8D4UUW9"/>
<dbReference type="Proteomes" id="UP000320585">
    <property type="component" value="Chromosome"/>
</dbReference>
<feature type="domain" description="Survival protein SurE-like phosphatase/nucleotidase" evidence="6">
    <location>
        <begin position="3"/>
        <end position="190"/>
    </location>
</feature>
<evidence type="ECO:0000256" key="5">
    <source>
        <dbReference type="HAMAP-Rule" id="MF_00060"/>
    </source>
</evidence>
<organism evidence="7 8">
    <name type="scientific">Dialister hominis</name>
    <dbReference type="NCBI Taxonomy" id="2582419"/>
    <lineage>
        <taxon>Bacteria</taxon>
        <taxon>Bacillati</taxon>
        <taxon>Bacillota</taxon>
        <taxon>Negativicutes</taxon>
        <taxon>Veillonellales</taxon>
        <taxon>Veillonellaceae</taxon>
        <taxon>Dialister</taxon>
    </lineage>
</organism>
<dbReference type="EMBL" id="AP019697">
    <property type="protein sequence ID" value="BBK25440.1"/>
    <property type="molecule type" value="Genomic_DNA"/>
</dbReference>
<dbReference type="GO" id="GO:0046872">
    <property type="term" value="F:metal ion binding"/>
    <property type="evidence" value="ECO:0007669"/>
    <property type="project" value="UniProtKB-UniRule"/>
</dbReference>
<protein>
    <recommendedName>
        <fullName evidence="5">5'-nucleotidase SurE</fullName>
        <ecNumber evidence="5">3.1.3.5</ecNumber>
    </recommendedName>
    <alternativeName>
        <fullName evidence="5">Nucleoside 5'-monophosphate phosphohydrolase</fullName>
    </alternativeName>
</protein>
<proteinExistence type="inferred from homology"/>
<keyword evidence="3 5" id="KW-0479">Metal-binding</keyword>
<reference evidence="8" key="1">
    <citation type="submission" date="2019-05" db="EMBL/GenBank/DDBJ databases">
        <title>Complete genome sequencing of Dialister sp. strain 5BBH33.</title>
        <authorList>
            <person name="Sakamoto M."/>
            <person name="Murakami T."/>
            <person name="Mori H."/>
        </authorList>
    </citation>
    <scope>NUCLEOTIDE SEQUENCE [LARGE SCALE GENOMIC DNA]</scope>
    <source>
        <strain evidence="8">5BBH33</strain>
    </source>
</reference>
<keyword evidence="4 5" id="KW-0378">Hydrolase</keyword>
<dbReference type="GeneID" id="92716606"/>
<keyword evidence="5" id="KW-0547">Nucleotide-binding</keyword>
<comment type="catalytic activity">
    <reaction evidence="1 5">
        <text>a ribonucleoside 5'-phosphate + H2O = a ribonucleoside + phosphate</text>
        <dbReference type="Rhea" id="RHEA:12484"/>
        <dbReference type="ChEBI" id="CHEBI:15377"/>
        <dbReference type="ChEBI" id="CHEBI:18254"/>
        <dbReference type="ChEBI" id="CHEBI:43474"/>
        <dbReference type="ChEBI" id="CHEBI:58043"/>
        <dbReference type="EC" id="3.1.3.5"/>
    </reaction>
</comment>
<keyword evidence="5" id="KW-0963">Cytoplasm</keyword>
<dbReference type="InterPro" id="IPR002828">
    <property type="entry name" value="SurE-like_Pase/nucleotidase"/>
</dbReference>
<dbReference type="GO" id="GO:0008253">
    <property type="term" value="F:5'-nucleotidase activity"/>
    <property type="evidence" value="ECO:0007669"/>
    <property type="project" value="UniProtKB-UniRule"/>
</dbReference>
<gene>
    <name evidence="5" type="primary">surE</name>
    <name evidence="7" type="ORF">Dia5BBH33_13750</name>
</gene>
<keyword evidence="8" id="KW-1185">Reference proteome</keyword>
<comment type="subcellular location">
    <subcellularLocation>
        <location evidence="5">Cytoplasm</location>
    </subcellularLocation>
</comment>